<evidence type="ECO:0000256" key="1">
    <source>
        <dbReference type="ARBA" id="ARBA00001974"/>
    </source>
</evidence>
<organism evidence="3">
    <name type="scientific">bioreactor metagenome</name>
    <dbReference type="NCBI Taxonomy" id="1076179"/>
    <lineage>
        <taxon>unclassified sequences</taxon>
        <taxon>metagenomes</taxon>
        <taxon>ecological metagenomes</taxon>
    </lineage>
</organism>
<name>A0A645GRE7_9ZZZZ</name>
<accession>A0A645GRE7</accession>
<dbReference type="AlphaFoldDB" id="A0A645GRE7"/>
<dbReference type="EMBL" id="VSSQ01079263">
    <property type="protein sequence ID" value="MPN28830.1"/>
    <property type="molecule type" value="Genomic_DNA"/>
</dbReference>
<feature type="domain" description="NADH-rubredoxin oxidoreductase C-terminal" evidence="2">
    <location>
        <begin position="2"/>
        <end position="60"/>
    </location>
</feature>
<comment type="cofactor">
    <cofactor evidence="1">
        <name>FAD</name>
        <dbReference type="ChEBI" id="CHEBI:57692"/>
    </cofactor>
</comment>
<dbReference type="Gene3D" id="3.30.390.30">
    <property type="match status" value="1"/>
</dbReference>
<dbReference type="Pfam" id="PF18267">
    <property type="entry name" value="Rubredoxin_C"/>
    <property type="match status" value="1"/>
</dbReference>
<comment type="caution">
    <text evidence="3">The sequence shown here is derived from an EMBL/GenBank/DDBJ whole genome shotgun (WGS) entry which is preliminary data.</text>
</comment>
<reference evidence="3" key="1">
    <citation type="submission" date="2019-08" db="EMBL/GenBank/DDBJ databases">
        <authorList>
            <person name="Kucharzyk K."/>
            <person name="Murdoch R.W."/>
            <person name="Higgins S."/>
            <person name="Loffler F."/>
        </authorList>
    </citation>
    <scope>NUCLEOTIDE SEQUENCE</scope>
</reference>
<protein>
    <recommendedName>
        <fullName evidence="2">NADH-rubredoxin oxidoreductase C-terminal domain-containing protein</fullName>
    </recommendedName>
</protein>
<evidence type="ECO:0000259" key="2">
    <source>
        <dbReference type="Pfam" id="PF18267"/>
    </source>
</evidence>
<sequence>MLYAIGDPGSKEGLTYKTMQVKDERKGILEKYYFLNNTICGAILLGDTSNLAKVTEAIEEMKSFGEFFK</sequence>
<evidence type="ECO:0000313" key="3">
    <source>
        <dbReference type="EMBL" id="MPN28830.1"/>
    </source>
</evidence>
<gene>
    <name evidence="3" type="ORF">SDC9_176275</name>
</gene>
<dbReference type="InterPro" id="IPR016156">
    <property type="entry name" value="FAD/NAD-linked_Rdtase_dimer_sf"/>
</dbReference>
<proteinExistence type="predicted"/>
<dbReference type="InterPro" id="IPR041575">
    <property type="entry name" value="Rubredoxin_C"/>
</dbReference>